<dbReference type="Gene3D" id="3.30.2020.30">
    <property type="match status" value="1"/>
</dbReference>
<evidence type="ECO:0000256" key="15">
    <source>
        <dbReference type="ARBA" id="ARBA00049334"/>
    </source>
</evidence>
<feature type="domain" description="TauD/TfdA-like" evidence="17">
    <location>
        <begin position="293"/>
        <end position="518"/>
    </location>
</feature>
<evidence type="ECO:0000259" key="18">
    <source>
        <dbReference type="Pfam" id="PF06155"/>
    </source>
</evidence>
<evidence type="ECO:0000256" key="8">
    <source>
        <dbReference type="ARBA" id="ARBA00022964"/>
    </source>
</evidence>
<comment type="cofactor">
    <cofactor evidence="1">
        <name>Fe(2+)</name>
        <dbReference type="ChEBI" id="CHEBI:29033"/>
    </cofactor>
</comment>
<name>A0A9P6KUU5_9PLEO</name>
<organism evidence="19 20">
    <name type="scientific">Paraphaeosphaeria minitans</name>
    <dbReference type="NCBI Taxonomy" id="565426"/>
    <lineage>
        <taxon>Eukaryota</taxon>
        <taxon>Fungi</taxon>
        <taxon>Dikarya</taxon>
        <taxon>Ascomycota</taxon>
        <taxon>Pezizomycotina</taxon>
        <taxon>Dothideomycetes</taxon>
        <taxon>Pleosporomycetidae</taxon>
        <taxon>Pleosporales</taxon>
        <taxon>Massarineae</taxon>
        <taxon>Didymosphaeriaceae</taxon>
        <taxon>Paraphaeosphaeria</taxon>
    </lineage>
</organism>
<dbReference type="NCBIfam" id="TIGR02410">
    <property type="entry name" value="carnitine_TMLD"/>
    <property type="match status" value="1"/>
</dbReference>
<dbReference type="EC" id="1.14.11.8" evidence="5"/>
<dbReference type="FunFam" id="3.60.130.10:FF:000001">
    <property type="entry name" value="Trimethyllysine dioxygenase, mitochondrial"/>
    <property type="match status" value="1"/>
</dbReference>
<evidence type="ECO:0000256" key="9">
    <source>
        <dbReference type="ARBA" id="ARBA00023002"/>
    </source>
</evidence>
<dbReference type="CDD" id="cd00250">
    <property type="entry name" value="CAS_like"/>
    <property type="match status" value="1"/>
</dbReference>
<dbReference type="GO" id="GO:0005739">
    <property type="term" value="C:mitochondrion"/>
    <property type="evidence" value="ECO:0007669"/>
    <property type="project" value="TreeGrafter"/>
</dbReference>
<dbReference type="OrthoDB" id="408743at2759"/>
<evidence type="ECO:0000256" key="7">
    <source>
        <dbReference type="ARBA" id="ARBA00022873"/>
    </source>
</evidence>
<evidence type="ECO:0000256" key="13">
    <source>
        <dbReference type="ARBA" id="ARBA00032283"/>
    </source>
</evidence>
<keyword evidence="8 19" id="KW-0223">Dioxygenase</keyword>
<evidence type="ECO:0000256" key="3">
    <source>
        <dbReference type="ARBA" id="ARBA00005022"/>
    </source>
</evidence>
<evidence type="ECO:0000256" key="6">
    <source>
        <dbReference type="ARBA" id="ARBA00022723"/>
    </source>
</evidence>
<comment type="caution">
    <text evidence="19">The sequence shown here is derived from an EMBL/GenBank/DDBJ whole genome shotgun (WGS) entry which is preliminary data.</text>
</comment>
<dbReference type="Pfam" id="PF06155">
    <property type="entry name" value="GBBH-like_N"/>
    <property type="match status" value="1"/>
</dbReference>
<dbReference type="InterPro" id="IPR012776">
    <property type="entry name" value="Trimethyllysine_dOase"/>
</dbReference>
<protein>
    <recommendedName>
        <fullName evidence="16">Trimethyllysine dioxygenase</fullName>
        <ecNumber evidence="5">1.14.11.8</ecNumber>
    </recommendedName>
    <alternativeName>
        <fullName evidence="12">Epsilon-trimethyllysine 2-oxoglutarate dioxygenase</fullName>
    </alternativeName>
    <alternativeName>
        <fullName evidence="11">TML hydroxylase</fullName>
    </alternativeName>
    <alternativeName>
        <fullName evidence="13">TML-alpha-ketoglutarate dioxygenase</fullName>
    </alternativeName>
</protein>
<keyword evidence="10" id="KW-0408">Iron</keyword>
<comment type="pathway">
    <text evidence="3">Amine and polyamine biosynthesis; carnitine biosynthesis.</text>
</comment>
<accession>A0A9P6KUU5</accession>
<comment type="cofactor">
    <cofactor evidence="2">
        <name>L-ascorbate</name>
        <dbReference type="ChEBI" id="CHEBI:38290"/>
    </cofactor>
</comment>
<gene>
    <name evidence="19" type="ORF">PMIN01_02923</name>
</gene>
<evidence type="ECO:0000256" key="10">
    <source>
        <dbReference type="ARBA" id="ARBA00023004"/>
    </source>
</evidence>
<keyword evidence="20" id="KW-1185">Reference proteome</keyword>
<evidence type="ECO:0000313" key="20">
    <source>
        <dbReference type="Proteomes" id="UP000756921"/>
    </source>
</evidence>
<dbReference type="InterPro" id="IPR010376">
    <property type="entry name" value="GBBH-like_N"/>
</dbReference>
<keyword evidence="9" id="KW-0560">Oxidoreductase</keyword>
<dbReference type="Proteomes" id="UP000756921">
    <property type="component" value="Unassembled WGS sequence"/>
</dbReference>
<evidence type="ECO:0000256" key="4">
    <source>
        <dbReference type="ARBA" id="ARBA00008654"/>
    </source>
</evidence>
<reference evidence="19" key="1">
    <citation type="journal article" date="2020" name="Mol. Plant Microbe Interact.">
        <title>Genome Sequence of the Biocontrol Agent Coniothyrium minitans strain Conio (IMI 134523).</title>
        <authorList>
            <person name="Patel D."/>
            <person name="Shittu T.A."/>
            <person name="Baroncelli R."/>
            <person name="Muthumeenakshi S."/>
            <person name="Osborne T.H."/>
            <person name="Janganan T.K."/>
            <person name="Sreenivasaprasad S."/>
        </authorList>
    </citation>
    <scope>NUCLEOTIDE SEQUENCE</scope>
    <source>
        <strain evidence="19">Conio</strain>
    </source>
</reference>
<comment type="similarity">
    <text evidence="4">Belongs to the gamma-BBH/TMLD family.</text>
</comment>
<dbReference type="SUPFAM" id="SSF51197">
    <property type="entry name" value="Clavaminate synthase-like"/>
    <property type="match status" value="1"/>
</dbReference>
<comment type="catalytic activity">
    <reaction evidence="15">
        <text>N(6),N(6),N(6)-trimethyl-L-lysine + 2-oxoglutarate + O2 = (3S)-3-hydroxy-N(6),N(6),N(6)-trimethyl-L-lysine + succinate + CO2</text>
        <dbReference type="Rhea" id="RHEA:14181"/>
        <dbReference type="ChEBI" id="CHEBI:15379"/>
        <dbReference type="ChEBI" id="CHEBI:16526"/>
        <dbReference type="ChEBI" id="CHEBI:16810"/>
        <dbReference type="ChEBI" id="CHEBI:30031"/>
        <dbReference type="ChEBI" id="CHEBI:58100"/>
        <dbReference type="ChEBI" id="CHEBI:141499"/>
        <dbReference type="EC" id="1.14.11.8"/>
    </reaction>
</comment>
<feature type="domain" description="Gamma-butyrobetaine hydroxylase-like N-terminal" evidence="18">
    <location>
        <begin position="161"/>
        <end position="231"/>
    </location>
</feature>
<comment type="function">
    <text evidence="14">Converts trimethyllysine (TML) into hydroxytrimethyllysine (HTML).</text>
</comment>
<evidence type="ECO:0000259" key="17">
    <source>
        <dbReference type="Pfam" id="PF02668"/>
    </source>
</evidence>
<dbReference type="Pfam" id="PF02668">
    <property type="entry name" value="TauD"/>
    <property type="match status" value="1"/>
</dbReference>
<dbReference type="InterPro" id="IPR050411">
    <property type="entry name" value="AlphaKG_dependent_hydroxylases"/>
</dbReference>
<dbReference type="PANTHER" id="PTHR10696:SF51">
    <property type="entry name" value="TRIMETHYLLYSINE DIOXYGENASE, MITOCHONDRIAL"/>
    <property type="match status" value="1"/>
</dbReference>
<evidence type="ECO:0000313" key="19">
    <source>
        <dbReference type="EMBL" id="KAF9740288.1"/>
    </source>
</evidence>
<keyword evidence="6" id="KW-0479">Metal-binding</keyword>
<dbReference type="PANTHER" id="PTHR10696">
    <property type="entry name" value="GAMMA-BUTYROBETAINE HYDROXYLASE-RELATED"/>
    <property type="match status" value="1"/>
</dbReference>
<dbReference type="FunFam" id="3.30.2020.30:FF:000002">
    <property type="entry name" value="Putative gamma-butyrobetaine dioxygenase"/>
    <property type="match status" value="1"/>
</dbReference>
<keyword evidence="7" id="KW-0124">Carnitine biosynthesis</keyword>
<dbReference type="InterPro" id="IPR003819">
    <property type="entry name" value="TauD/TfdA-like"/>
</dbReference>
<evidence type="ECO:0000256" key="14">
    <source>
        <dbReference type="ARBA" id="ARBA00046008"/>
    </source>
</evidence>
<sequence>MSSFRALLRTRADERLSRLCSRASSRSSKSSPQAIPHCLRFNSSVSSHRPQNTSSKSTLGIENAHRSLVESDIQQSLGLKGINDYEPENKSADADYRRLRQLSDDVLQNQKDVSLLHGQIHRLRRDLRRTQKVVEGGPWLINNTSTSSMSLGEEEVTLKNEFLHVGEHKIPNMWLRDNCQCSSCIHGDTKQRLLDTFSIPENISIKTCAEFGNYMDITWSDGHHSRYDKELLIAAVRDPRSRATVRQGHPDRIFTWGSEIANNKPNCHWLRPGVSTTTFTTKDRKTNDDLIILDVLQKIRRYGFCYVNNVDATPEATETLLKRIAFIRETHYGGFYDFTADLAKADTAYTNIALPAHTDNTYFSDPAGLQAFHLLSHTEGEGGASLLVDGFRAAETLMAEDKEAYHVLATVNVHAHASGNAGISIQPYRGFPVLEHDVEVGDLLRVRWNTSDRAGIELPLEEVDRWYAAARKFDAILKRKENEYWEQLQPGTVLIFDNWRVMHGRSEFTGKRRICGAYINRDDWISRWKMLHFGKKEVLGKLATS</sequence>
<proteinExistence type="inferred from homology"/>
<evidence type="ECO:0000256" key="11">
    <source>
        <dbReference type="ARBA" id="ARBA00030363"/>
    </source>
</evidence>
<evidence type="ECO:0000256" key="16">
    <source>
        <dbReference type="ARBA" id="ARBA00071191"/>
    </source>
</evidence>
<dbReference type="EMBL" id="WJXW01000002">
    <property type="protein sequence ID" value="KAF9740288.1"/>
    <property type="molecule type" value="Genomic_DNA"/>
</dbReference>
<evidence type="ECO:0000256" key="1">
    <source>
        <dbReference type="ARBA" id="ARBA00001954"/>
    </source>
</evidence>
<evidence type="ECO:0000256" key="12">
    <source>
        <dbReference type="ARBA" id="ARBA00031778"/>
    </source>
</evidence>
<dbReference type="InterPro" id="IPR038492">
    <property type="entry name" value="GBBH-like_N_sf"/>
</dbReference>
<dbReference type="AlphaFoldDB" id="A0A9P6KUU5"/>
<dbReference type="Gene3D" id="3.60.130.10">
    <property type="entry name" value="Clavaminate synthase-like"/>
    <property type="match status" value="1"/>
</dbReference>
<dbReference type="InterPro" id="IPR042098">
    <property type="entry name" value="TauD-like_sf"/>
</dbReference>
<dbReference type="GO" id="GO:0005506">
    <property type="term" value="F:iron ion binding"/>
    <property type="evidence" value="ECO:0007669"/>
    <property type="project" value="InterPro"/>
</dbReference>
<dbReference type="GO" id="GO:0050353">
    <property type="term" value="F:trimethyllysine dioxygenase activity"/>
    <property type="evidence" value="ECO:0007669"/>
    <property type="project" value="UniProtKB-EC"/>
</dbReference>
<evidence type="ECO:0000256" key="2">
    <source>
        <dbReference type="ARBA" id="ARBA00001961"/>
    </source>
</evidence>
<dbReference type="GO" id="GO:0045329">
    <property type="term" value="P:carnitine biosynthetic process"/>
    <property type="evidence" value="ECO:0007669"/>
    <property type="project" value="UniProtKB-KW"/>
</dbReference>
<evidence type="ECO:0000256" key="5">
    <source>
        <dbReference type="ARBA" id="ARBA00012267"/>
    </source>
</evidence>